<organism evidence="1 2">
    <name type="scientific">Puccinia striiformis f. sp. tritici</name>
    <dbReference type="NCBI Taxonomy" id="168172"/>
    <lineage>
        <taxon>Eukaryota</taxon>
        <taxon>Fungi</taxon>
        <taxon>Dikarya</taxon>
        <taxon>Basidiomycota</taxon>
        <taxon>Pucciniomycotina</taxon>
        <taxon>Pucciniomycetes</taxon>
        <taxon>Pucciniales</taxon>
        <taxon>Pucciniaceae</taxon>
        <taxon>Puccinia</taxon>
    </lineage>
</organism>
<dbReference type="Proteomes" id="UP001060170">
    <property type="component" value="Chromosome 10"/>
</dbReference>
<protein>
    <submittedName>
        <fullName evidence="1">Uncharacterized protein</fullName>
    </submittedName>
</protein>
<comment type="caution">
    <text evidence="1">The sequence shown here is derived from an EMBL/GenBank/DDBJ whole genome shotgun (WGS) entry which is preliminary data.</text>
</comment>
<reference evidence="1 2" key="3">
    <citation type="journal article" date="2022" name="Microbiol. Spectr.">
        <title>Folding features and dynamics of 3D genome architecture in plant fungal pathogens.</title>
        <authorList>
            <person name="Xia C."/>
        </authorList>
    </citation>
    <scope>NUCLEOTIDE SEQUENCE [LARGE SCALE GENOMIC DNA]</scope>
    <source>
        <strain evidence="1 2">93-210</strain>
    </source>
</reference>
<proteinExistence type="predicted"/>
<evidence type="ECO:0000313" key="2">
    <source>
        <dbReference type="Proteomes" id="UP001060170"/>
    </source>
</evidence>
<reference evidence="2" key="1">
    <citation type="journal article" date="2018" name="BMC Genomics">
        <title>Genomic insights into host adaptation between the wheat stripe rust pathogen (Puccinia striiformis f. sp. tritici) and the barley stripe rust pathogen (Puccinia striiformis f. sp. hordei).</title>
        <authorList>
            <person name="Xia C."/>
            <person name="Wang M."/>
            <person name="Yin C."/>
            <person name="Cornejo O.E."/>
            <person name="Hulbert S.H."/>
            <person name="Chen X."/>
        </authorList>
    </citation>
    <scope>NUCLEOTIDE SEQUENCE [LARGE SCALE GENOMIC DNA]</scope>
    <source>
        <strain evidence="2">93-210</strain>
    </source>
</reference>
<reference evidence="2" key="2">
    <citation type="journal article" date="2018" name="Mol. Plant Microbe Interact.">
        <title>Genome sequence resources for the wheat stripe rust pathogen (Puccinia striiformis f. sp. tritici) and the barley stripe rust pathogen (Puccinia striiformis f. sp. hordei).</title>
        <authorList>
            <person name="Xia C."/>
            <person name="Wang M."/>
            <person name="Yin C."/>
            <person name="Cornejo O.E."/>
            <person name="Hulbert S.H."/>
            <person name="Chen X."/>
        </authorList>
    </citation>
    <scope>NUCLEOTIDE SEQUENCE [LARGE SCALE GENOMIC DNA]</scope>
    <source>
        <strain evidence="2">93-210</strain>
    </source>
</reference>
<accession>A0ACC0E6B7</accession>
<gene>
    <name evidence="1" type="ORF">MJO28_010581</name>
</gene>
<keyword evidence="2" id="KW-1185">Reference proteome</keyword>
<name>A0ACC0E6B7_9BASI</name>
<sequence>MTEVDPSAVGEVRSRQYGAYKFHETLVFLRLWAHHHMKYHFVVFILAVARIPMELMRSDERTSSTKMLTTA</sequence>
<dbReference type="EMBL" id="CM045874">
    <property type="protein sequence ID" value="KAI7944886.1"/>
    <property type="molecule type" value="Genomic_DNA"/>
</dbReference>
<evidence type="ECO:0000313" key="1">
    <source>
        <dbReference type="EMBL" id="KAI7944886.1"/>
    </source>
</evidence>